<name>A0A0H5RAU0_9EUKA</name>
<sequence length="144" mass="16146">MATLEEFFGSDSSDEERDCPQNTEWNFLSAGQLGEFNITSTGMDELLLSTAIPEIKALCRNARQLLCRQSNNDVTLSDVVNYFLESIIAAVFSVVLEGLPHGEKVVGSEIVQFIKNLVYVSLYRTTPTKFFKRQYAFLYPMAAA</sequence>
<dbReference type="EMBL" id="HACM01005137">
    <property type="protein sequence ID" value="CRZ05579.1"/>
    <property type="molecule type" value="Transcribed_RNA"/>
</dbReference>
<dbReference type="AlphaFoldDB" id="A0A0H5RAU0"/>
<reference evidence="1" key="1">
    <citation type="submission" date="2015-04" db="EMBL/GenBank/DDBJ databases">
        <title>The genome sequence of the plant pathogenic Rhizarian Plasmodiophora brassicae reveals insights in its biotrophic life cycle and the origin of chitin synthesis.</title>
        <authorList>
            <person name="Schwelm A."/>
            <person name="Fogelqvist J."/>
            <person name="Knaust A."/>
            <person name="Julke S."/>
            <person name="Lilja T."/>
            <person name="Dhandapani V."/>
            <person name="Bonilla-Rosso G."/>
            <person name="Karlsson M."/>
            <person name="Shevchenko A."/>
            <person name="Choi S.R."/>
            <person name="Kim H.G."/>
            <person name="Park J.Y."/>
            <person name="Lim Y.P."/>
            <person name="Ludwig-Muller J."/>
            <person name="Dixelius C."/>
        </authorList>
    </citation>
    <scope>NUCLEOTIDE SEQUENCE</scope>
    <source>
        <tissue evidence="1">Potato root galls</tissue>
    </source>
</reference>
<accession>A0A0H5RAU0</accession>
<evidence type="ECO:0000313" key="1">
    <source>
        <dbReference type="EMBL" id="CRZ05579.1"/>
    </source>
</evidence>
<protein>
    <submittedName>
        <fullName evidence="1">Uncharacterized protein</fullName>
    </submittedName>
</protein>
<feature type="non-terminal residue" evidence="1">
    <location>
        <position position="144"/>
    </location>
</feature>
<organism evidence="1">
    <name type="scientific">Spongospora subterranea</name>
    <dbReference type="NCBI Taxonomy" id="70186"/>
    <lineage>
        <taxon>Eukaryota</taxon>
        <taxon>Sar</taxon>
        <taxon>Rhizaria</taxon>
        <taxon>Endomyxa</taxon>
        <taxon>Phytomyxea</taxon>
        <taxon>Plasmodiophorida</taxon>
        <taxon>Plasmodiophoridae</taxon>
        <taxon>Spongospora</taxon>
    </lineage>
</organism>
<proteinExistence type="predicted"/>